<evidence type="ECO:0000259" key="6">
    <source>
        <dbReference type="Pfam" id="PF00107"/>
    </source>
</evidence>
<evidence type="ECO:0000256" key="4">
    <source>
        <dbReference type="ARBA" id="ARBA00023002"/>
    </source>
</evidence>
<dbReference type="Pfam" id="PF08240">
    <property type="entry name" value="ADH_N"/>
    <property type="match status" value="1"/>
</dbReference>
<dbReference type="InterPro" id="IPR017743">
    <property type="entry name" value="ADH_phosphonate_catab-assoc"/>
</dbReference>
<keyword evidence="9" id="KW-1185">Reference proteome</keyword>
<dbReference type="PANTHER" id="PTHR43401:SF2">
    <property type="entry name" value="L-THREONINE 3-DEHYDROGENASE"/>
    <property type="match status" value="1"/>
</dbReference>
<evidence type="ECO:0000256" key="3">
    <source>
        <dbReference type="ARBA" id="ARBA00022833"/>
    </source>
</evidence>
<proteinExistence type="inferred from homology"/>
<keyword evidence="2 5" id="KW-0479">Metal-binding</keyword>
<dbReference type="PANTHER" id="PTHR43401">
    <property type="entry name" value="L-THREONINE 3-DEHYDROGENASE"/>
    <property type="match status" value="1"/>
</dbReference>
<reference evidence="9" key="1">
    <citation type="journal article" date="2019" name="Int. J. Syst. Evol. Microbiol.">
        <title>The Global Catalogue of Microorganisms (GCM) 10K type strain sequencing project: providing services to taxonomists for standard genome sequencing and annotation.</title>
        <authorList>
            <consortium name="The Broad Institute Genomics Platform"/>
            <consortium name="The Broad Institute Genome Sequencing Center for Infectious Disease"/>
            <person name="Wu L."/>
            <person name="Ma J."/>
        </authorList>
    </citation>
    <scope>NUCLEOTIDE SEQUENCE [LARGE SCALE GENOMIC DNA]</scope>
    <source>
        <strain evidence="9">DT72</strain>
    </source>
</reference>
<evidence type="ECO:0000256" key="2">
    <source>
        <dbReference type="ARBA" id="ARBA00022723"/>
    </source>
</evidence>
<dbReference type="SUPFAM" id="SSF50129">
    <property type="entry name" value="GroES-like"/>
    <property type="match status" value="1"/>
</dbReference>
<comment type="similarity">
    <text evidence="5">Belongs to the zinc-containing alcohol dehydrogenase family.</text>
</comment>
<keyword evidence="3 5" id="KW-0862">Zinc</keyword>
<dbReference type="EMBL" id="JBHUFB010000009">
    <property type="protein sequence ID" value="MFD1812422.1"/>
    <property type="molecule type" value="Genomic_DNA"/>
</dbReference>
<comment type="caution">
    <text evidence="8">The sequence shown here is derived from an EMBL/GenBank/DDBJ whole genome shotgun (WGS) entry which is preliminary data.</text>
</comment>
<dbReference type="Proteomes" id="UP001597286">
    <property type="component" value="Unassembled WGS sequence"/>
</dbReference>
<evidence type="ECO:0000259" key="7">
    <source>
        <dbReference type="Pfam" id="PF08240"/>
    </source>
</evidence>
<name>A0ABW4P1S3_9NOCA</name>
<dbReference type="InterPro" id="IPR011032">
    <property type="entry name" value="GroES-like_sf"/>
</dbReference>
<evidence type="ECO:0000256" key="5">
    <source>
        <dbReference type="RuleBase" id="RU361277"/>
    </source>
</evidence>
<keyword evidence="4" id="KW-0560">Oxidoreductase</keyword>
<dbReference type="Pfam" id="PF00107">
    <property type="entry name" value="ADH_zinc_N"/>
    <property type="match status" value="1"/>
</dbReference>
<dbReference type="InterPro" id="IPR013154">
    <property type="entry name" value="ADH-like_N"/>
</dbReference>
<comment type="cofactor">
    <cofactor evidence="1 5">
        <name>Zn(2+)</name>
        <dbReference type="ChEBI" id="CHEBI:29105"/>
    </cofactor>
</comment>
<dbReference type="InterPro" id="IPR050129">
    <property type="entry name" value="Zn_alcohol_dh"/>
</dbReference>
<protein>
    <submittedName>
        <fullName evidence="8">Zinc-binding dehydrogenase</fullName>
    </submittedName>
</protein>
<dbReference type="CDD" id="cd08231">
    <property type="entry name" value="MDR_TM0436_like"/>
    <property type="match status" value="1"/>
</dbReference>
<evidence type="ECO:0000313" key="9">
    <source>
        <dbReference type="Proteomes" id="UP001597286"/>
    </source>
</evidence>
<dbReference type="SUPFAM" id="SSF51735">
    <property type="entry name" value="NAD(P)-binding Rossmann-fold domains"/>
    <property type="match status" value="1"/>
</dbReference>
<feature type="domain" description="Alcohol dehydrogenase-like N-terminal" evidence="7">
    <location>
        <begin position="31"/>
        <end position="147"/>
    </location>
</feature>
<organism evidence="8 9">
    <name type="scientific">Rhodococcus gannanensis</name>
    <dbReference type="NCBI Taxonomy" id="1960308"/>
    <lineage>
        <taxon>Bacteria</taxon>
        <taxon>Bacillati</taxon>
        <taxon>Actinomycetota</taxon>
        <taxon>Actinomycetes</taxon>
        <taxon>Mycobacteriales</taxon>
        <taxon>Nocardiaceae</taxon>
        <taxon>Rhodococcus</taxon>
    </lineage>
</organism>
<dbReference type="InterPro" id="IPR013149">
    <property type="entry name" value="ADH-like_C"/>
</dbReference>
<gene>
    <name evidence="8" type="ORF">ACFSJG_09380</name>
</gene>
<sequence length="338" mass="34737">MDSLATRLSRTAVWTGDGVELRDVEVPALADGDLLVRVRLATICGSDLHTVTGRRSAACPSVLGHEAVGVVEAVGGDSADVSVGDRIVWSVTVACGRCERCRAGRTAKCELVRKVGHEPFEGDWALSGSYAEHIVLPAGTAVVRVPDTVADAVAAPAACATATVMATLEAAGPLLRRRVLICGAGMLGVTAAAACAEAGARVRIADLYPSRVDVAHRFGGVGDAGGTVDVVLDFSGSAEAIAQGLARLDIGGVLVLAGSVAPGPALAVDPEAVVRRHLTITGVHNYEPRHLQQAVDFLARTGAVFPWADVVSPPVELDELHHVLAVPPTGMLRSSVAP</sequence>
<dbReference type="Gene3D" id="3.40.50.720">
    <property type="entry name" value="NAD(P)-binding Rossmann-like Domain"/>
    <property type="match status" value="2"/>
</dbReference>
<feature type="domain" description="Alcohol dehydrogenase-like C-terminal" evidence="6">
    <location>
        <begin position="195"/>
        <end position="299"/>
    </location>
</feature>
<evidence type="ECO:0000313" key="8">
    <source>
        <dbReference type="EMBL" id="MFD1812422.1"/>
    </source>
</evidence>
<dbReference type="InterPro" id="IPR036291">
    <property type="entry name" value="NAD(P)-bd_dom_sf"/>
</dbReference>
<dbReference type="PROSITE" id="PS00059">
    <property type="entry name" value="ADH_ZINC"/>
    <property type="match status" value="1"/>
</dbReference>
<dbReference type="InterPro" id="IPR002328">
    <property type="entry name" value="ADH_Zn_CS"/>
</dbReference>
<accession>A0ABW4P1S3</accession>
<dbReference type="NCBIfam" id="TIGR03366">
    <property type="entry name" value="HpnZ_proposed"/>
    <property type="match status" value="1"/>
</dbReference>
<dbReference type="RefSeq" id="WP_378484927.1">
    <property type="nucleotide sequence ID" value="NZ_JBHUFB010000009.1"/>
</dbReference>
<evidence type="ECO:0000256" key="1">
    <source>
        <dbReference type="ARBA" id="ARBA00001947"/>
    </source>
</evidence>
<dbReference type="Gene3D" id="3.90.180.10">
    <property type="entry name" value="Medium-chain alcohol dehydrogenases, catalytic domain"/>
    <property type="match status" value="2"/>
</dbReference>